<dbReference type="Gene3D" id="3.40.190.10">
    <property type="entry name" value="Periplasmic binding protein-like II"/>
    <property type="match status" value="4"/>
</dbReference>
<dbReference type="Pfam" id="PF01627">
    <property type="entry name" value="Hpt"/>
    <property type="match status" value="1"/>
</dbReference>
<evidence type="ECO:0000256" key="13">
    <source>
        <dbReference type="PROSITE-ProRule" id="PRU00169"/>
    </source>
</evidence>
<dbReference type="PANTHER" id="PTHR45339:SF1">
    <property type="entry name" value="HYBRID SIGNAL TRANSDUCTION HISTIDINE KINASE J"/>
    <property type="match status" value="1"/>
</dbReference>
<dbReference type="Pfam" id="PF00072">
    <property type="entry name" value="Response_reg"/>
    <property type="match status" value="1"/>
</dbReference>
<feature type="signal peptide" evidence="15">
    <location>
        <begin position="1"/>
        <end position="18"/>
    </location>
</feature>
<dbReference type="SUPFAM" id="SSF47226">
    <property type="entry name" value="Histidine-containing phosphotransfer domain, HPT domain"/>
    <property type="match status" value="1"/>
</dbReference>
<dbReference type="InterPro" id="IPR035965">
    <property type="entry name" value="PAS-like_dom_sf"/>
</dbReference>
<dbReference type="CDD" id="cd17546">
    <property type="entry name" value="REC_hyHK_CKI1_RcsC-like"/>
    <property type="match status" value="1"/>
</dbReference>
<dbReference type="PANTHER" id="PTHR45339">
    <property type="entry name" value="HYBRID SIGNAL TRANSDUCTION HISTIDINE KINASE J"/>
    <property type="match status" value="1"/>
</dbReference>
<evidence type="ECO:0000313" key="22">
    <source>
        <dbReference type="Proteomes" id="UP000241618"/>
    </source>
</evidence>
<keyword evidence="7" id="KW-0547">Nucleotide-binding</keyword>
<dbReference type="SMART" id="SM00073">
    <property type="entry name" value="HPT"/>
    <property type="match status" value="1"/>
</dbReference>
<dbReference type="Gene3D" id="3.40.50.2300">
    <property type="match status" value="1"/>
</dbReference>
<evidence type="ECO:0000313" key="19">
    <source>
        <dbReference type="EMBL" id="PSU20421.1"/>
    </source>
</evidence>
<dbReference type="PROSITE" id="PS50109">
    <property type="entry name" value="HIS_KIN"/>
    <property type="match status" value="1"/>
</dbReference>
<dbReference type="Gene3D" id="1.20.120.160">
    <property type="entry name" value="HPT domain"/>
    <property type="match status" value="1"/>
</dbReference>
<keyword evidence="9 14" id="KW-1133">Transmembrane helix</keyword>
<gene>
    <name evidence="20" type="ORF">C9J18_20480</name>
    <name evidence="19" type="ORF">CTM96_19775</name>
</gene>
<evidence type="ECO:0000256" key="12">
    <source>
        <dbReference type="PROSITE-ProRule" id="PRU00110"/>
    </source>
</evidence>
<dbReference type="SUPFAM" id="SSF47384">
    <property type="entry name" value="Homodimeric domain of signal transducing histidine kinase"/>
    <property type="match status" value="1"/>
</dbReference>
<comment type="caution">
    <text evidence="20">The sequence shown here is derived from an EMBL/GenBank/DDBJ whole genome shotgun (WGS) entry which is preliminary data.</text>
</comment>
<protein>
    <recommendedName>
        <fullName evidence="3">histidine kinase</fullName>
        <ecNumber evidence="3">2.7.13.3</ecNumber>
    </recommendedName>
</protein>
<evidence type="ECO:0000256" key="10">
    <source>
        <dbReference type="ARBA" id="ARBA00023012"/>
    </source>
</evidence>
<evidence type="ECO:0000256" key="4">
    <source>
        <dbReference type="ARBA" id="ARBA00022475"/>
    </source>
</evidence>
<dbReference type="CDD" id="cd00088">
    <property type="entry name" value="HPT"/>
    <property type="match status" value="1"/>
</dbReference>
<evidence type="ECO:0000256" key="7">
    <source>
        <dbReference type="ARBA" id="ARBA00022741"/>
    </source>
</evidence>
<dbReference type="Pfam" id="PF02518">
    <property type="entry name" value="HATPase_c"/>
    <property type="match status" value="1"/>
</dbReference>
<evidence type="ECO:0000256" key="3">
    <source>
        <dbReference type="ARBA" id="ARBA00012438"/>
    </source>
</evidence>
<organism evidence="20 22">
    <name type="scientific">Photobacterium phosphoreum</name>
    <dbReference type="NCBI Taxonomy" id="659"/>
    <lineage>
        <taxon>Bacteria</taxon>
        <taxon>Pseudomonadati</taxon>
        <taxon>Pseudomonadota</taxon>
        <taxon>Gammaproteobacteria</taxon>
        <taxon>Vibrionales</taxon>
        <taxon>Vibrionaceae</taxon>
        <taxon>Photobacterium</taxon>
    </lineage>
</organism>
<dbReference type="InterPro" id="IPR003661">
    <property type="entry name" value="HisK_dim/P_dom"/>
</dbReference>
<keyword evidence="8" id="KW-0067">ATP-binding</keyword>
<dbReference type="Proteomes" id="UP000241405">
    <property type="component" value="Unassembled WGS sequence"/>
</dbReference>
<dbReference type="SUPFAM" id="SSF55874">
    <property type="entry name" value="ATPase domain of HSP90 chaperone/DNA topoisomerase II/histidine kinase"/>
    <property type="match status" value="1"/>
</dbReference>
<feature type="chain" id="PRO_5015499560" description="histidine kinase" evidence="15">
    <location>
        <begin position="19"/>
        <end position="1314"/>
    </location>
</feature>
<dbReference type="Pfam" id="PF00497">
    <property type="entry name" value="SBP_bac_3"/>
    <property type="match status" value="2"/>
</dbReference>
<dbReference type="SMART" id="SM00387">
    <property type="entry name" value="HATPase_c"/>
    <property type="match status" value="1"/>
</dbReference>
<dbReference type="CDD" id="cd01007">
    <property type="entry name" value="PBP2_BvgS_HisK_like"/>
    <property type="match status" value="2"/>
</dbReference>
<dbReference type="Proteomes" id="UP000241618">
    <property type="component" value="Unassembled WGS sequence"/>
</dbReference>
<dbReference type="FunFam" id="3.30.565.10:FF:000010">
    <property type="entry name" value="Sensor histidine kinase RcsC"/>
    <property type="match status" value="1"/>
</dbReference>
<sequence>MRILTLLLAFIFSCTVYAVPSEGITKRPIITVGYTSFNWSPLALKKNNKIIGLLPSLMDAIAAKAGYQVKNICYSSFDEMVSAFKRNEVDLLIGVAPTLDRQNYMIFSDPILSTSFAMISASSQHTKLSDLKNTIISIENGFAIEQKIVDMQLADQILSMPSSKVALNAVKKGLADVYIGNGLILQNSYTYEDLQQSLSFSPLTELPFERLYITANKNNQLIINKINKAYNLLSETELTNIYDTWLTNSQQKLLSDPHALSLTIAENNYLQQHKNIRIGYQYPISATLTDNDTILRQLKDTLNHITQKLNITATIVPISNYQDAKQQLAKNKIDIIAAIAMTKKRQAEVAFTVPYSRDKWVMIDRINHKKLKRIDSSDTIGVLMSGFGAKLVQEYYPTAKIRQFKTKLEILSAVTNGKINYGAISLSNAHLLIQDNFLGQLKIVASQLDDHDLNVAFAVESNNLILRNIFNKTIDSFPPGTLDDIQQKWHTVTLKEDGDYHRLIILTIIISLIVSCIIAAITIWNRRLTYEIKNRKAAEEKLTYLTNNFDGVLIQHHQKSDDPMDIDILFMSEKIIDFTGTSASKFYFFPQLLKDRITMRDDYKTLLAAMRNAVKQGYWRTELQLNTQNDTSSRWIELRCQITPSTTGWQWNSILIDITQLKHQQLALTAAKQKSQAATTAKSRFLAMMSHEIRTPISGLICLLDLMKPYAQQPELQQIHQNLTLSSDNLLNIVNDVLDFSKLESKKLKLDLRKKKLSKIATILVQPHALHAAQKGLDFKVWLDPNIAQSLFFDSMRLKQVLNNLLNNAIKFTSQGMIKLDINLLSQQDNKQIITFKITDTGIGISTEDINKLFLPFEQLDKDSTRRYDGTGLGLSICHQLIQLMNGTITVFSQPNQGTSFTITLALDICQPAEIKSLNKHCGLLSTVVDPILVSYLTAWQCPITVLNLTTKEQLAAMVSIQCIDTLFIPQSWTNEHNIDLNWIAINLPSVNWITITSADVMLTSNINARNISLSPLLPQQLYHALTQPFQAYNNDYQYQQALPSPLTREQAIANHRYILVAEDHPINQQILKQQLEQLNYAVDIVDNGKQALMALANNRYNILLTDCHMPEIDGYELTKIIREQEQQTTVAALPIIAITANALTNTNRFKAMGFSDYLIKPLKQQQLKAVLTQWIKPVAAINSHNKLSPLATKHVATSNTATTTVAMIDINELMPIFGDNEICQTLLQQYLSSCVDDLTQLSTAMTQQNNDNIFMISHRMKGAARMMAFHQLAQTTHDLELCTQQAQINNIDLQRHCLDIEQLVAQLSLQINR</sequence>
<dbReference type="InterPro" id="IPR003594">
    <property type="entry name" value="HATPase_dom"/>
</dbReference>
<feature type="transmembrane region" description="Helical" evidence="14">
    <location>
        <begin position="503"/>
        <end position="525"/>
    </location>
</feature>
<evidence type="ECO:0000259" key="17">
    <source>
        <dbReference type="PROSITE" id="PS50110"/>
    </source>
</evidence>
<comment type="subcellular location">
    <subcellularLocation>
        <location evidence="2">Cell membrane</location>
        <topology evidence="2">Multi-pass membrane protein</topology>
    </subcellularLocation>
</comment>
<dbReference type="EMBL" id="PYMP01000031">
    <property type="protein sequence ID" value="PSU46546.1"/>
    <property type="molecule type" value="Genomic_DNA"/>
</dbReference>
<evidence type="ECO:0000259" key="18">
    <source>
        <dbReference type="PROSITE" id="PS50894"/>
    </source>
</evidence>
<dbReference type="Pfam" id="PF00512">
    <property type="entry name" value="HisKA"/>
    <property type="match status" value="1"/>
</dbReference>
<feature type="modified residue" description="Phosphohistidine" evidence="12">
    <location>
        <position position="1259"/>
    </location>
</feature>
<dbReference type="SMART" id="SM00062">
    <property type="entry name" value="PBPb"/>
    <property type="match status" value="2"/>
</dbReference>
<evidence type="ECO:0000256" key="14">
    <source>
        <dbReference type="SAM" id="Phobius"/>
    </source>
</evidence>
<feature type="domain" description="Histidine kinase" evidence="16">
    <location>
        <begin position="688"/>
        <end position="909"/>
    </location>
</feature>
<dbReference type="EC" id="2.7.13.3" evidence="3"/>
<keyword evidence="15" id="KW-0732">Signal</keyword>
<dbReference type="Gene3D" id="1.10.287.130">
    <property type="match status" value="1"/>
</dbReference>
<dbReference type="CDD" id="cd16922">
    <property type="entry name" value="HATPase_EvgS-ArcB-TorS-like"/>
    <property type="match status" value="1"/>
</dbReference>
<keyword evidence="6 14" id="KW-0812">Transmembrane</keyword>
<dbReference type="GO" id="GO:0005524">
    <property type="term" value="F:ATP binding"/>
    <property type="evidence" value="ECO:0007669"/>
    <property type="project" value="UniProtKB-KW"/>
</dbReference>
<evidence type="ECO:0000256" key="9">
    <source>
        <dbReference type="ARBA" id="ARBA00022989"/>
    </source>
</evidence>
<dbReference type="PRINTS" id="PR00344">
    <property type="entry name" value="BCTRLSENSOR"/>
</dbReference>
<keyword evidence="21" id="KW-1185">Reference proteome</keyword>
<dbReference type="InterPro" id="IPR004358">
    <property type="entry name" value="Sig_transdc_His_kin-like_C"/>
</dbReference>
<dbReference type="SUPFAM" id="SSF53850">
    <property type="entry name" value="Periplasmic binding protein-like II"/>
    <property type="match status" value="2"/>
</dbReference>
<dbReference type="InterPro" id="IPR005467">
    <property type="entry name" value="His_kinase_dom"/>
</dbReference>
<dbReference type="SUPFAM" id="SSF52172">
    <property type="entry name" value="CheY-like"/>
    <property type="match status" value="1"/>
</dbReference>
<feature type="domain" description="HPt" evidence="18">
    <location>
        <begin position="1220"/>
        <end position="1314"/>
    </location>
</feature>
<dbReference type="SMART" id="SM00448">
    <property type="entry name" value="REC"/>
    <property type="match status" value="1"/>
</dbReference>
<dbReference type="InterPro" id="IPR036890">
    <property type="entry name" value="HATPase_C_sf"/>
</dbReference>
<evidence type="ECO:0000256" key="2">
    <source>
        <dbReference type="ARBA" id="ARBA00004651"/>
    </source>
</evidence>
<dbReference type="InterPro" id="IPR008207">
    <property type="entry name" value="Sig_transdc_His_kin_Hpt_dom"/>
</dbReference>
<dbReference type="InterPro" id="IPR011006">
    <property type="entry name" value="CheY-like_superfamily"/>
</dbReference>
<evidence type="ECO:0000256" key="6">
    <source>
        <dbReference type="ARBA" id="ARBA00022692"/>
    </source>
</evidence>
<dbReference type="SMART" id="SM00388">
    <property type="entry name" value="HisKA"/>
    <property type="match status" value="1"/>
</dbReference>
<dbReference type="EMBL" id="PYMO01000032">
    <property type="protein sequence ID" value="PSU20421.1"/>
    <property type="molecule type" value="Genomic_DNA"/>
</dbReference>
<dbReference type="SUPFAM" id="SSF55785">
    <property type="entry name" value="PYP-like sensor domain (PAS domain)"/>
    <property type="match status" value="1"/>
</dbReference>
<evidence type="ECO:0000256" key="8">
    <source>
        <dbReference type="ARBA" id="ARBA00022840"/>
    </source>
</evidence>
<keyword evidence="11 14" id="KW-0472">Membrane</keyword>
<dbReference type="InterPro" id="IPR036641">
    <property type="entry name" value="HPT_dom_sf"/>
</dbReference>
<keyword evidence="10" id="KW-0902">Two-component regulatory system</keyword>
<evidence type="ECO:0000256" key="1">
    <source>
        <dbReference type="ARBA" id="ARBA00000085"/>
    </source>
</evidence>
<dbReference type="GO" id="GO:0000155">
    <property type="term" value="F:phosphorelay sensor kinase activity"/>
    <property type="evidence" value="ECO:0007669"/>
    <property type="project" value="InterPro"/>
</dbReference>
<dbReference type="InterPro" id="IPR001789">
    <property type="entry name" value="Sig_transdc_resp-reg_receiver"/>
</dbReference>
<feature type="domain" description="Response regulatory" evidence="17">
    <location>
        <begin position="1058"/>
        <end position="1176"/>
    </location>
</feature>
<evidence type="ECO:0000256" key="5">
    <source>
        <dbReference type="ARBA" id="ARBA00022553"/>
    </source>
</evidence>
<proteinExistence type="predicted"/>
<keyword evidence="4" id="KW-1003">Cell membrane</keyword>
<feature type="modified residue" description="4-aspartylphosphate" evidence="13">
    <location>
        <position position="1107"/>
    </location>
</feature>
<keyword evidence="5 13" id="KW-0597">Phosphoprotein</keyword>
<evidence type="ECO:0000313" key="21">
    <source>
        <dbReference type="Proteomes" id="UP000241405"/>
    </source>
</evidence>
<comment type="catalytic activity">
    <reaction evidence="1">
        <text>ATP + protein L-histidine = ADP + protein N-phospho-L-histidine.</text>
        <dbReference type="EC" id="2.7.13.3"/>
    </reaction>
</comment>
<accession>A0A2T3JCE7</accession>
<evidence type="ECO:0000313" key="20">
    <source>
        <dbReference type="EMBL" id="PSU46546.1"/>
    </source>
</evidence>
<dbReference type="Gene3D" id="3.30.450.20">
    <property type="entry name" value="PAS domain"/>
    <property type="match status" value="1"/>
</dbReference>
<evidence type="ECO:0000256" key="15">
    <source>
        <dbReference type="SAM" id="SignalP"/>
    </source>
</evidence>
<dbReference type="PROSITE" id="PS50110">
    <property type="entry name" value="RESPONSE_REGULATORY"/>
    <property type="match status" value="1"/>
</dbReference>
<evidence type="ECO:0000256" key="11">
    <source>
        <dbReference type="ARBA" id="ARBA00023136"/>
    </source>
</evidence>
<dbReference type="CDD" id="cd00082">
    <property type="entry name" value="HisKA"/>
    <property type="match status" value="1"/>
</dbReference>
<dbReference type="RefSeq" id="WP_107191449.1">
    <property type="nucleotide sequence ID" value="NZ_PYMN01000033.1"/>
</dbReference>
<evidence type="ECO:0000259" key="16">
    <source>
        <dbReference type="PROSITE" id="PS50109"/>
    </source>
</evidence>
<dbReference type="InterPro" id="IPR036097">
    <property type="entry name" value="HisK_dim/P_sf"/>
</dbReference>
<dbReference type="Gene3D" id="3.30.565.10">
    <property type="entry name" value="Histidine kinase-like ATPase, C-terminal domain"/>
    <property type="match status" value="1"/>
</dbReference>
<dbReference type="InterPro" id="IPR001638">
    <property type="entry name" value="Solute-binding_3/MltF_N"/>
</dbReference>
<dbReference type="PROSITE" id="PS50894">
    <property type="entry name" value="HPT"/>
    <property type="match status" value="1"/>
</dbReference>
<dbReference type="GO" id="GO:0005886">
    <property type="term" value="C:plasma membrane"/>
    <property type="evidence" value="ECO:0007669"/>
    <property type="project" value="UniProtKB-SubCell"/>
</dbReference>
<reference evidence="21 22" key="1">
    <citation type="submission" date="2018-03" db="EMBL/GenBank/DDBJ databases">
        <title>Whole genome sequencing of Histamine producing bacteria.</title>
        <authorList>
            <person name="Butler K."/>
        </authorList>
    </citation>
    <scope>NUCLEOTIDE SEQUENCE [LARGE SCALE GENOMIC DNA]</scope>
    <source>
        <strain evidence="20 22">FS-6.1</strain>
        <strain evidence="19 21">FS-6.2</strain>
    </source>
</reference>
<name>A0A2T3JCE7_PHOPO</name>